<gene>
    <name evidence="2" type="ORF">JHE00_28610</name>
</gene>
<dbReference type="Pfam" id="PF00313">
    <property type="entry name" value="CSD"/>
    <property type="match status" value="1"/>
</dbReference>
<evidence type="ECO:0000313" key="3">
    <source>
        <dbReference type="Proteomes" id="UP000635245"/>
    </source>
</evidence>
<sequence length="100" mass="11400">MAEGTVLWFNSEIGEGAIQPDGWISPSMPSHRRTWWRRRRSSSESSVEPVEIYVHYSQIQMRGYKELNAGQRVSFAIERRPNGSLVATTVTPLGPWIDPL</sequence>
<comment type="caution">
    <text evidence="2">The sequence shown here is derived from an EMBL/GenBank/DDBJ whole genome shotgun (WGS) entry which is preliminary data.</text>
</comment>
<dbReference type="AlphaFoldDB" id="A0A934QXJ0"/>
<proteinExistence type="predicted"/>
<dbReference type="InterPro" id="IPR012340">
    <property type="entry name" value="NA-bd_OB-fold"/>
</dbReference>
<dbReference type="InterPro" id="IPR002059">
    <property type="entry name" value="CSP_DNA-bd"/>
</dbReference>
<dbReference type="EMBL" id="JAENJH010000009">
    <property type="protein sequence ID" value="MBK1788311.1"/>
    <property type="molecule type" value="Genomic_DNA"/>
</dbReference>
<dbReference type="InterPro" id="IPR011129">
    <property type="entry name" value="CSD"/>
</dbReference>
<evidence type="ECO:0000313" key="2">
    <source>
        <dbReference type="EMBL" id="MBK1788311.1"/>
    </source>
</evidence>
<dbReference type="Proteomes" id="UP000635245">
    <property type="component" value="Unassembled WGS sequence"/>
</dbReference>
<feature type="domain" description="CSD" evidence="1">
    <location>
        <begin position="1"/>
        <end position="92"/>
    </location>
</feature>
<evidence type="ECO:0000259" key="1">
    <source>
        <dbReference type="PROSITE" id="PS51857"/>
    </source>
</evidence>
<dbReference type="SUPFAM" id="SSF50249">
    <property type="entry name" value="Nucleic acid-binding proteins"/>
    <property type="match status" value="1"/>
</dbReference>
<organism evidence="2 3">
    <name type="scientific">Prauserella cavernicola</name>
    <dbReference type="NCBI Taxonomy" id="2800127"/>
    <lineage>
        <taxon>Bacteria</taxon>
        <taxon>Bacillati</taxon>
        <taxon>Actinomycetota</taxon>
        <taxon>Actinomycetes</taxon>
        <taxon>Pseudonocardiales</taxon>
        <taxon>Pseudonocardiaceae</taxon>
        <taxon>Prauserella</taxon>
    </lineage>
</organism>
<keyword evidence="3" id="KW-1185">Reference proteome</keyword>
<name>A0A934QXJ0_9PSEU</name>
<dbReference type="SMART" id="SM00357">
    <property type="entry name" value="CSP"/>
    <property type="match status" value="1"/>
</dbReference>
<protein>
    <submittedName>
        <fullName evidence="2">Cold-shock protein</fullName>
    </submittedName>
</protein>
<dbReference type="RefSeq" id="WP_200324022.1">
    <property type="nucleotide sequence ID" value="NZ_JAENJH010000009.1"/>
</dbReference>
<dbReference type="Gene3D" id="2.40.50.140">
    <property type="entry name" value="Nucleic acid-binding proteins"/>
    <property type="match status" value="1"/>
</dbReference>
<dbReference type="GO" id="GO:0003676">
    <property type="term" value="F:nucleic acid binding"/>
    <property type="evidence" value="ECO:0007669"/>
    <property type="project" value="InterPro"/>
</dbReference>
<accession>A0A934QXJ0</accession>
<reference evidence="2" key="1">
    <citation type="submission" date="2020-12" db="EMBL/GenBank/DDBJ databases">
        <title>Prauserella sp. ASG 168, a novel actinomycete isolated from cave rock.</title>
        <authorList>
            <person name="Suriyachadkun C."/>
        </authorList>
    </citation>
    <scope>NUCLEOTIDE SEQUENCE</scope>
    <source>
        <strain evidence="2">ASG 168</strain>
    </source>
</reference>
<dbReference type="PROSITE" id="PS51857">
    <property type="entry name" value="CSD_2"/>
    <property type="match status" value="1"/>
</dbReference>